<evidence type="ECO:0000313" key="1">
    <source>
        <dbReference type="EMBL" id="KAF2149371.1"/>
    </source>
</evidence>
<reference evidence="1" key="1">
    <citation type="journal article" date="2020" name="Stud. Mycol.">
        <title>101 Dothideomycetes genomes: a test case for predicting lifestyles and emergence of pathogens.</title>
        <authorList>
            <person name="Haridas S."/>
            <person name="Albert R."/>
            <person name="Binder M."/>
            <person name="Bloem J."/>
            <person name="Labutti K."/>
            <person name="Salamov A."/>
            <person name="Andreopoulos B."/>
            <person name="Baker S."/>
            <person name="Barry K."/>
            <person name="Bills G."/>
            <person name="Bluhm B."/>
            <person name="Cannon C."/>
            <person name="Castanera R."/>
            <person name="Culley D."/>
            <person name="Daum C."/>
            <person name="Ezra D."/>
            <person name="Gonzalez J."/>
            <person name="Henrissat B."/>
            <person name="Kuo A."/>
            <person name="Liang C."/>
            <person name="Lipzen A."/>
            <person name="Lutzoni F."/>
            <person name="Magnuson J."/>
            <person name="Mondo S."/>
            <person name="Nolan M."/>
            <person name="Ohm R."/>
            <person name="Pangilinan J."/>
            <person name="Park H.-J."/>
            <person name="Ramirez L."/>
            <person name="Alfaro M."/>
            <person name="Sun H."/>
            <person name="Tritt A."/>
            <person name="Yoshinaga Y."/>
            <person name="Zwiers L.-H."/>
            <person name="Turgeon B."/>
            <person name="Goodwin S."/>
            <person name="Spatafora J."/>
            <person name="Crous P."/>
            <person name="Grigoriev I."/>
        </authorList>
    </citation>
    <scope>NUCLEOTIDE SEQUENCE</scope>
    <source>
        <strain evidence="1">CBS 260.36</strain>
    </source>
</reference>
<proteinExistence type="predicted"/>
<accession>A0A9P4ITG4</accession>
<dbReference type="Proteomes" id="UP000799439">
    <property type="component" value="Unassembled WGS sequence"/>
</dbReference>
<gene>
    <name evidence="1" type="ORF">K461DRAFT_45332</name>
</gene>
<dbReference type="AlphaFoldDB" id="A0A9P4ITG4"/>
<dbReference type="OrthoDB" id="515692at2759"/>
<name>A0A9P4ITG4_9PEZI</name>
<organism evidence="1 2">
    <name type="scientific">Myriangium duriaei CBS 260.36</name>
    <dbReference type="NCBI Taxonomy" id="1168546"/>
    <lineage>
        <taxon>Eukaryota</taxon>
        <taxon>Fungi</taxon>
        <taxon>Dikarya</taxon>
        <taxon>Ascomycota</taxon>
        <taxon>Pezizomycotina</taxon>
        <taxon>Dothideomycetes</taxon>
        <taxon>Dothideomycetidae</taxon>
        <taxon>Myriangiales</taxon>
        <taxon>Myriangiaceae</taxon>
        <taxon>Myriangium</taxon>
    </lineage>
</organism>
<dbReference type="EMBL" id="ML996091">
    <property type="protein sequence ID" value="KAF2149371.1"/>
    <property type="molecule type" value="Genomic_DNA"/>
</dbReference>
<keyword evidence="2" id="KW-1185">Reference proteome</keyword>
<evidence type="ECO:0000313" key="2">
    <source>
        <dbReference type="Proteomes" id="UP000799439"/>
    </source>
</evidence>
<protein>
    <submittedName>
        <fullName evidence="1">Uncharacterized protein</fullName>
    </submittedName>
</protein>
<comment type="caution">
    <text evidence="1">The sequence shown here is derived from an EMBL/GenBank/DDBJ whole genome shotgun (WGS) entry which is preliminary data.</text>
</comment>
<sequence>MTFQGTNFSQCILKPRKESRALEHWITPPRSAVMSYHEQALIRKLARDPTDLTTRNALISATLAAYPKCTETFPLIPNECHLSSARRLHITRPASSQIDSPFFRLPLELRQKIYDFAGWRGRTVHLDLYCPGYAYAPEPRKKGKEGYTSETAWKRWCGVCEHEVESKGMMGAVDGAERQWIDPCRDVRWYFDKKDVEGVRGLGVVGWWGSCRRALEETYGPLATSSTISLKTVPLASYAPLFLPPALTGSLTRLDVHAKLDTPRLFPGDTREIPDVPSGSSGWVDSEREWIAVLFCAGAAFPNLKRLRAYLYPNRGGWFYLPRDAQKNSRLAKEALEGLVTPLARIREGLGQGAEVSLVVPKLLYGALEIGVEVEREPERKGRWFRADGGVGVVNGNEDDEESEEGKAKRERQRMLVHY</sequence>